<comment type="caution">
    <text evidence="3">The sequence shown here is derived from an EMBL/GenBank/DDBJ whole genome shotgun (WGS) entry which is preliminary data.</text>
</comment>
<dbReference type="eggNOG" id="ENOG5033AZ1">
    <property type="taxonomic scope" value="Bacteria"/>
</dbReference>
<dbReference type="InterPro" id="IPR013783">
    <property type="entry name" value="Ig-like_fold"/>
</dbReference>
<feature type="region of interest" description="Disordered" evidence="1">
    <location>
        <begin position="1"/>
        <end position="28"/>
    </location>
</feature>
<sequence length="914" mass="97861">MQEQNYQECPVTARSAADDGRRKHEIAPPRFGPLPTILAGLLISLSIVSSPRAAVVDCQANRPGAGSVLYLYFPTATDSDFPDDPGGWGISTSPLEPFDINDLDPGVGSTTQLRNAITERVKTDYCEFDVRVVQTISANGTTDPPPSDPRWQVIGIGSDTNPDLFGIAQAFDDFDDNEMDYARVWAGSFESSFGGSGGALNGANSTLARWANAIGGTISHEGGHNYGPDHPDAAPVGSEDEESNHLMSTPSGEDRAQDRHFSNTSFEILARNLGLYEQTVSNWDFINPNDSTADGFRITVLVRPADGTPTKGSMYTGGLSPWGDVSISGDGSETFKGDNYDRFIITFTAAKSWDNGADGQIPAGEEFHVGVGLTTDYIVRDVEFTAGGSPMELKPRVVGYTTGGSFDPATGGFHVTFSNPDPENGPLILSDFVVRYLPRTVDINEMVPGGELKGFDGRPVEPWAVRGTDQDTFTVVDTTDVTVGSLAEKRAVDFIAKPPAECGLITPPPIPDAIAPNRMEYCRKGHVLGLFPAARIYLEATLTDPHARYFDRDLQRFVVGPLKSRIFAQLSGVTPDLNGNGVDDAIDISSGACTDQNRNGVCDEVEPRYRYSAKVVCGLQKDAAGMRLAPGRYATAINVLNANNGTARFSKTLSLTFPPDGDEPGEVLSLGKDALAPGEAMEVDCIDIRRRLFPTGLPSSYLKGFVVLRSDKSLDVTAVYTASGLVHESRRCKADVECCDHSGKKRHCRRKHGCCDQTRGQCSKASQCYRCETTQHGTISIDVEDIRERSIKRQPPTSSCPDLVVSEIGTPKVSCPTGAGSCKTSVRVGIANIGNADAGPFELRTVFDPRQSVAVTSPVPSGLGAGDNASLTVVTPPGGNCFDPNCTIRADVDSNQSVSECAEDNNSRDETTQG</sequence>
<name>A4BPU8_9GAMM</name>
<evidence type="ECO:0000313" key="4">
    <source>
        <dbReference type="Proteomes" id="UP000003374"/>
    </source>
</evidence>
<feature type="compositionally biased region" description="Basic and acidic residues" evidence="1">
    <location>
        <begin position="16"/>
        <end position="27"/>
    </location>
</feature>
<dbReference type="Pfam" id="PF07705">
    <property type="entry name" value="CARDB"/>
    <property type="match status" value="1"/>
</dbReference>
<evidence type="ECO:0000259" key="2">
    <source>
        <dbReference type="Pfam" id="PF07705"/>
    </source>
</evidence>
<proteinExistence type="predicted"/>
<gene>
    <name evidence="3" type="ORF">NB231_04320</name>
</gene>
<reference evidence="3 4" key="1">
    <citation type="submission" date="2006-02" db="EMBL/GenBank/DDBJ databases">
        <authorList>
            <person name="Waterbury J."/>
            <person name="Ferriera S."/>
            <person name="Johnson J."/>
            <person name="Kravitz S."/>
            <person name="Halpern A."/>
            <person name="Remington K."/>
            <person name="Beeson K."/>
            <person name="Tran B."/>
            <person name="Rogers Y.-H."/>
            <person name="Friedman R."/>
            <person name="Venter J.C."/>
        </authorList>
    </citation>
    <scope>NUCLEOTIDE SEQUENCE [LARGE SCALE GENOMIC DNA]</scope>
    <source>
        <strain evidence="3 4">Nb-231</strain>
    </source>
</reference>
<feature type="domain" description="CARDB" evidence="2">
    <location>
        <begin position="801"/>
        <end position="908"/>
    </location>
</feature>
<protein>
    <recommendedName>
        <fullName evidence="2">CARDB domain-containing protein</fullName>
    </recommendedName>
</protein>
<dbReference type="RefSeq" id="WP_005000046.1">
    <property type="nucleotide sequence ID" value="NZ_CH672427.1"/>
</dbReference>
<dbReference type="AlphaFoldDB" id="A4BPU8"/>
<organism evidence="3 4">
    <name type="scientific">Nitrococcus mobilis Nb-231</name>
    <dbReference type="NCBI Taxonomy" id="314278"/>
    <lineage>
        <taxon>Bacteria</taxon>
        <taxon>Pseudomonadati</taxon>
        <taxon>Pseudomonadota</taxon>
        <taxon>Gammaproteobacteria</taxon>
        <taxon>Chromatiales</taxon>
        <taxon>Ectothiorhodospiraceae</taxon>
        <taxon>Nitrococcus</taxon>
    </lineage>
</organism>
<feature type="region of interest" description="Disordered" evidence="1">
    <location>
        <begin position="221"/>
        <end position="259"/>
    </location>
</feature>
<dbReference type="Proteomes" id="UP000003374">
    <property type="component" value="Unassembled WGS sequence"/>
</dbReference>
<dbReference type="SUPFAM" id="SSF55486">
    <property type="entry name" value="Metalloproteases ('zincins'), catalytic domain"/>
    <property type="match status" value="1"/>
</dbReference>
<dbReference type="HOGENOM" id="CLU_318278_0_0_6"/>
<evidence type="ECO:0000256" key="1">
    <source>
        <dbReference type="SAM" id="MobiDB-lite"/>
    </source>
</evidence>
<evidence type="ECO:0000313" key="3">
    <source>
        <dbReference type="EMBL" id="EAR22103.1"/>
    </source>
</evidence>
<dbReference type="Gene3D" id="2.60.40.10">
    <property type="entry name" value="Immunoglobulins"/>
    <property type="match status" value="1"/>
</dbReference>
<feature type="compositionally biased region" description="Basic and acidic residues" evidence="1">
    <location>
        <begin position="221"/>
        <end position="232"/>
    </location>
</feature>
<keyword evidence="4" id="KW-1185">Reference proteome</keyword>
<dbReference type="InterPro" id="IPR011635">
    <property type="entry name" value="CARDB"/>
</dbReference>
<accession>A4BPU8</accession>
<dbReference type="EMBL" id="AAOF01000004">
    <property type="protein sequence ID" value="EAR22103.1"/>
    <property type="molecule type" value="Genomic_DNA"/>
</dbReference>